<keyword evidence="15 21" id="KW-0496">Mitochondrion</keyword>
<dbReference type="AlphaFoldDB" id="A0A2I6BYS3"/>
<geneLocation type="mitochondrion" evidence="21"/>
<feature type="transmembrane region" description="Helical" evidence="19">
    <location>
        <begin position="253"/>
        <end position="279"/>
    </location>
</feature>
<evidence type="ECO:0000313" key="21">
    <source>
        <dbReference type="EMBL" id="AUJ21371.1"/>
    </source>
</evidence>
<dbReference type="GO" id="GO:0008137">
    <property type="term" value="F:NADH dehydrogenase (ubiquinone) activity"/>
    <property type="evidence" value="ECO:0007669"/>
    <property type="project" value="UniProtKB-EC"/>
</dbReference>
<dbReference type="Pfam" id="PF00361">
    <property type="entry name" value="Proton_antipo_M"/>
    <property type="match status" value="1"/>
</dbReference>
<keyword evidence="10" id="KW-1278">Translocase</keyword>
<comment type="function">
    <text evidence="1">Core subunit of the mitochondrial membrane respiratory chain NADH dehydrogenase (Complex I) that is believed to belong to the minimal assembly required for catalysis. Complex I functions in the transfer of electrons from NADH to the respiratory chain. The immediate electron acceptor for the enzyme is believed to be ubiquinone.</text>
</comment>
<keyword evidence="13" id="KW-0520">NAD</keyword>
<evidence type="ECO:0000259" key="20">
    <source>
        <dbReference type="Pfam" id="PF00361"/>
    </source>
</evidence>
<feature type="domain" description="NADH:quinone oxidoreductase/Mrp antiporter transmembrane" evidence="20">
    <location>
        <begin position="23"/>
        <end position="263"/>
    </location>
</feature>
<evidence type="ECO:0000256" key="18">
    <source>
        <dbReference type="ARBA" id="ARBA00049551"/>
    </source>
</evidence>
<dbReference type="PANTHER" id="PTHR46552:SF1">
    <property type="entry name" value="NADH-UBIQUINONE OXIDOREDUCTASE CHAIN 2"/>
    <property type="match status" value="1"/>
</dbReference>
<reference evidence="21" key="2">
    <citation type="submission" date="2017-11" db="EMBL/GenBank/DDBJ databases">
        <authorList>
            <person name="Han C.G."/>
        </authorList>
    </citation>
    <scope>NUCLEOTIDE SEQUENCE</scope>
</reference>
<evidence type="ECO:0000256" key="19">
    <source>
        <dbReference type="SAM" id="Phobius"/>
    </source>
</evidence>
<dbReference type="GO" id="GO:0005743">
    <property type="term" value="C:mitochondrial inner membrane"/>
    <property type="evidence" value="ECO:0007669"/>
    <property type="project" value="UniProtKB-SubCell"/>
</dbReference>
<feature type="transmembrane region" description="Helical" evidence="19">
    <location>
        <begin position="57"/>
        <end position="75"/>
    </location>
</feature>
<keyword evidence="16 19" id="KW-0472">Membrane</keyword>
<feature type="transmembrane region" description="Helical" evidence="19">
    <location>
        <begin position="159"/>
        <end position="181"/>
    </location>
</feature>
<name>A0A2I6BYS3_9ARAC</name>
<evidence type="ECO:0000256" key="5">
    <source>
        <dbReference type="ARBA" id="ARBA00021008"/>
    </source>
</evidence>
<evidence type="ECO:0000256" key="4">
    <source>
        <dbReference type="ARBA" id="ARBA00012944"/>
    </source>
</evidence>
<keyword evidence="8 19" id="KW-0812">Transmembrane</keyword>
<gene>
    <name evidence="21" type="primary">ND2</name>
</gene>
<evidence type="ECO:0000256" key="14">
    <source>
        <dbReference type="ARBA" id="ARBA00023075"/>
    </source>
</evidence>
<keyword evidence="12 19" id="KW-1133">Transmembrane helix</keyword>
<feature type="transmembrane region" description="Helical" evidence="19">
    <location>
        <begin position="124"/>
        <end position="147"/>
    </location>
</feature>
<evidence type="ECO:0000256" key="8">
    <source>
        <dbReference type="ARBA" id="ARBA00022692"/>
    </source>
</evidence>
<keyword evidence="14" id="KW-0830">Ubiquinone</keyword>
<evidence type="ECO:0000256" key="16">
    <source>
        <dbReference type="ARBA" id="ARBA00023136"/>
    </source>
</evidence>
<evidence type="ECO:0000256" key="13">
    <source>
        <dbReference type="ARBA" id="ARBA00023027"/>
    </source>
</evidence>
<evidence type="ECO:0000256" key="2">
    <source>
        <dbReference type="ARBA" id="ARBA00004448"/>
    </source>
</evidence>
<feature type="transmembrane region" description="Helical" evidence="19">
    <location>
        <begin position="187"/>
        <end position="207"/>
    </location>
</feature>
<feature type="transmembrane region" description="Helical" evidence="19">
    <location>
        <begin position="300"/>
        <end position="316"/>
    </location>
</feature>
<dbReference type="PANTHER" id="PTHR46552">
    <property type="entry name" value="NADH-UBIQUINONE OXIDOREDUCTASE CHAIN 2"/>
    <property type="match status" value="1"/>
</dbReference>
<dbReference type="EC" id="7.1.1.2" evidence="4"/>
<evidence type="ECO:0000256" key="7">
    <source>
        <dbReference type="ARBA" id="ARBA00022660"/>
    </source>
</evidence>
<reference evidence="21" key="1">
    <citation type="journal article" date="2017" name="Genes (Basel)">
        <title>Ancient DNA Resolves the History of Tetragnatha (Araneae, Tetragnathidae) Spiders on Rapa Nui.</title>
        <authorList>
            <person name="Cotoras D.D."/>
            <person name="Murray G.G.R."/>
            <person name="Kapp J."/>
            <person name="Gillespie R.G."/>
            <person name="Griswold C."/>
            <person name="Simison W.B."/>
            <person name="Green R.E."/>
            <person name="Shapiro B."/>
        </authorList>
    </citation>
    <scope>NUCLEOTIDE SEQUENCE</scope>
</reference>
<evidence type="ECO:0000256" key="10">
    <source>
        <dbReference type="ARBA" id="ARBA00022967"/>
    </source>
</evidence>
<feature type="transmembrane region" description="Helical" evidence="19">
    <location>
        <begin position="219"/>
        <end position="241"/>
    </location>
</feature>
<keyword evidence="11" id="KW-0249">Electron transport</keyword>
<evidence type="ECO:0000256" key="3">
    <source>
        <dbReference type="ARBA" id="ARBA00007012"/>
    </source>
</evidence>
<evidence type="ECO:0000256" key="9">
    <source>
        <dbReference type="ARBA" id="ARBA00022792"/>
    </source>
</evidence>
<comment type="subcellular location">
    <subcellularLocation>
        <location evidence="2">Mitochondrion inner membrane</location>
        <topology evidence="2">Multi-pass membrane protein</topology>
    </subcellularLocation>
</comment>
<keyword evidence="6" id="KW-0813">Transport</keyword>
<proteinExistence type="inferred from homology"/>
<evidence type="ECO:0000256" key="1">
    <source>
        <dbReference type="ARBA" id="ARBA00003257"/>
    </source>
</evidence>
<evidence type="ECO:0000256" key="17">
    <source>
        <dbReference type="ARBA" id="ARBA00031028"/>
    </source>
</evidence>
<dbReference type="InterPro" id="IPR001750">
    <property type="entry name" value="ND/Mrp_TM"/>
</dbReference>
<keyword evidence="7" id="KW-0679">Respiratory chain</keyword>
<evidence type="ECO:0000256" key="15">
    <source>
        <dbReference type="ARBA" id="ARBA00023128"/>
    </source>
</evidence>
<dbReference type="EMBL" id="MG564496">
    <property type="protein sequence ID" value="AUJ21371.1"/>
    <property type="molecule type" value="Genomic_DNA"/>
</dbReference>
<accession>A0A2I6BYS3</accession>
<dbReference type="GO" id="GO:0006120">
    <property type="term" value="P:mitochondrial electron transport, NADH to ubiquinone"/>
    <property type="evidence" value="ECO:0007669"/>
    <property type="project" value="TreeGrafter"/>
</dbReference>
<evidence type="ECO:0000256" key="6">
    <source>
        <dbReference type="ARBA" id="ARBA00022448"/>
    </source>
</evidence>
<feature type="transmembrane region" description="Helical" evidence="19">
    <location>
        <begin position="96"/>
        <end position="118"/>
    </location>
</feature>
<evidence type="ECO:0000256" key="12">
    <source>
        <dbReference type="ARBA" id="ARBA00022989"/>
    </source>
</evidence>
<comment type="catalytic activity">
    <reaction evidence="18">
        <text>a ubiquinone + NADH + 5 H(+)(in) = a ubiquinol + NAD(+) + 4 H(+)(out)</text>
        <dbReference type="Rhea" id="RHEA:29091"/>
        <dbReference type="Rhea" id="RHEA-COMP:9565"/>
        <dbReference type="Rhea" id="RHEA-COMP:9566"/>
        <dbReference type="ChEBI" id="CHEBI:15378"/>
        <dbReference type="ChEBI" id="CHEBI:16389"/>
        <dbReference type="ChEBI" id="CHEBI:17976"/>
        <dbReference type="ChEBI" id="CHEBI:57540"/>
        <dbReference type="ChEBI" id="CHEBI:57945"/>
        <dbReference type="EC" id="7.1.1.2"/>
    </reaction>
</comment>
<feature type="transmembrane region" description="Helical" evidence="19">
    <location>
        <begin position="12"/>
        <end position="45"/>
    </location>
</feature>
<dbReference type="InterPro" id="IPR050175">
    <property type="entry name" value="Complex_I_Subunit_2"/>
</dbReference>
<protein>
    <recommendedName>
        <fullName evidence="5">NADH-ubiquinone oxidoreductase chain 2</fullName>
        <ecNumber evidence="4">7.1.1.2</ecNumber>
    </recommendedName>
    <alternativeName>
        <fullName evidence="17">NADH dehydrogenase subunit 2</fullName>
    </alternativeName>
</protein>
<sequence>MSFFSPMFGLMYFSSFLMVLGGDSWFLLWVGLEINMISFILLVYGKKISSIEVCLKYFFIQGLGSAVLLMVMILKGKFLSEIVLLILSYKMGAGPFFFWFPSFCEGISWYSCILVMSLQKVVPLLFAGMFMCMFVWSLLLLSMMIGVMGCFSEVKLKKFFAFSSVHYVGWMFLCVGVDMYLWMLYLLGYTLILMGVLMSVGFNENIFLSDVMKMKSPGLFIFSMLNIGGMPPMLGFFLKWWVFLKVLDFSVGIVWIIVIFAVLMFYIYMRLVYSILLNLSYMPYFSLRKMKHMIKGGKEWLYMVAMIFSPVLGWALL</sequence>
<evidence type="ECO:0000256" key="11">
    <source>
        <dbReference type="ARBA" id="ARBA00022982"/>
    </source>
</evidence>
<organism evidence="21">
    <name type="scientific">Tetragnatha versicolor</name>
    <dbReference type="NCBI Taxonomy" id="156854"/>
    <lineage>
        <taxon>Eukaryota</taxon>
        <taxon>Metazoa</taxon>
        <taxon>Ecdysozoa</taxon>
        <taxon>Arthropoda</taxon>
        <taxon>Chelicerata</taxon>
        <taxon>Arachnida</taxon>
        <taxon>Araneae</taxon>
        <taxon>Araneomorphae</taxon>
        <taxon>Entelegynae</taxon>
        <taxon>Araneoidea</taxon>
        <taxon>Tetragnathidae</taxon>
        <taxon>Tetragnatha</taxon>
    </lineage>
</organism>
<keyword evidence="9" id="KW-0999">Mitochondrion inner membrane</keyword>
<comment type="similarity">
    <text evidence="3">Belongs to the complex I subunit 2 family.</text>
</comment>